<dbReference type="PANTHER" id="PTHR46044">
    <property type="entry name" value="NITRILASE"/>
    <property type="match status" value="1"/>
</dbReference>
<comment type="similarity">
    <text evidence="1">Belongs to the carbon-nitrogen hydrolase superfamily. Nitrilase family.</text>
</comment>
<protein>
    <recommendedName>
        <fullName evidence="3">CN hydrolase domain-containing protein</fullName>
    </recommendedName>
</protein>
<reference evidence="4 5" key="1">
    <citation type="submission" date="2020-03" db="EMBL/GenBank/DDBJ databases">
        <title>Metabolic flexibility allows generalist bacteria to become dominant in a frequently disturbed ecosystem.</title>
        <authorList>
            <person name="Chen Y.-J."/>
            <person name="Leung P.M."/>
            <person name="Bay S.K."/>
            <person name="Hugenholtz P."/>
            <person name="Kessler A.J."/>
            <person name="Shelley G."/>
            <person name="Waite D.W."/>
            <person name="Cook P.L."/>
            <person name="Greening C."/>
        </authorList>
    </citation>
    <scope>NUCLEOTIDE SEQUENCE [LARGE SCALE GENOMIC DNA]</scope>
    <source>
        <strain evidence="4">SS_bin_28</strain>
    </source>
</reference>
<dbReference type="GO" id="GO:0000257">
    <property type="term" value="F:nitrilase activity"/>
    <property type="evidence" value="ECO:0007669"/>
    <property type="project" value="UniProtKB-ARBA"/>
</dbReference>
<dbReference type="PROSITE" id="PS00920">
    <property type="entry name" value="NITRIL_CHT_1"/>
    <property type="match status" value="1"/>
</dbReference>
<dbReference type="Pfam" id="PF00795">
    <property type="entry name" value="CN_hydrolase"/>
    <property type="match status" value="1"/>
</dbReference>
<dbReference type="Gene3D" id="3.60.110.10">
    <property type="entry name" value="Carbon-nitrogen hydrolase"/>
    <property type="match status" value="1"/>
</dbReference>
<dbReference type="PROSITE" id="PS50263">
    <property type="entry name" value="CN_HYDROLASE"/>
    <property type="match status" value="1"/>
</dbReference>
<dbReference type="SUPFAM" id="SSF56317">
    <property type="entry name" value="Carbon-nitrogen hydrolase"/>
    <property type="match status" value="1"/>
</dbReference>
<feature type="domain" description="CN hydrolase" evidence="3">
    <location>
        <begin position="1"/>
        <end position="193"/>
    </location>
</feature>
<dbReference type="EMBL" id="JABDJR010000397">
    <property type="protein sequence ID" value="NNF07080.1"/>
    <property type="molecule type" value="Genomic_DNA"/>
</dbReference>
<evidence type="ECO:0000259" key="3">
    <source>
        <dbReference type="PROSITE" id="PS50263"/>
    </source>
</evidence>
<dbReference type="InterPro" id="IPR003010">
    <property type="entry name" value="C-N_Hydrolase"/>
</dbReference>
<proteinExistence type="inferred from homology"/>
<dbReference type="InterPro" id="IPR036526">
    <property type="entry name" value="C-N_Hydrolase_sf"/>
</dbReference>
<evidence type="ECO:0000313" key="4">
    <source>
        <dbReference type="EMBL" id="NNF07080.1"/>
    </source>
</evidence>
<feature type="active site" description="Proton acceptor" evidence="2">
    <location>
        <position position="41"/>
    </location>
</feature>
<sequence>MKVAAAQFAPVFLDTPKTLEKMVAVIDKAAAAGVRVLAFPETALSGYPAWLSATGGAQFDNPSQKEAFAAYVQAGISVPGSESKVLCERAKKHNMFLYVGCISKAKSGGSVFASLLGIHPERGLVSEHRKLVPTYEERLVWARGDGNGLQVHEFEGLRLGGLNCWENWMPLSRFGLYAQGEMVHVSVWPGALP</sequence>
<gene>
    <name evidence="4" type="ORF">HKN21_09990</name>
</gene>
<dbReference type="Proteomes" id="UP000547674">
    <property type="component" value="Unassembled WGS sequence"/>
</dbReference>
<name>A0A7Y2EBV4_UNCEI</name>
<comment type="caution">
    <text evidence="4">The sequence shown here is derived from an EMBL/GenBank/DDBJ whole genome shotgun (WGS) entry which is preliminary data.</text>
</comment>
<organism evidence="4 5">
    <name type="scientific">Eiseniibacteriota bacterium</name>
    <dbReference type="NCBI Taxonomy" id="2212470"/>
    <lineage>
        <taxon>Bacteria</taxon>
        <taxon>Candidatus Eiseniibacteriota</taxon>
    </lineage>
</organism>
<evidence type="ECO:0000313" key="5">
    <source>
        <dbReference type="Proteomes" id="UP000547674"/>
    </source>
</evidence>
<accession>A0A7Y2EBV4</accession>
<evidence type="ECO:0000256" key="1">
    <source>
        <dbReference type="ARBA" id="ARBA00008129"/>
    </source>
</evidence>
<dbReference type="PANTHER" id="PTHR46044:SF1">
    <property type="entry name" value="CN HYDROLASE DOMAIN-CONTAINING PROTEIN"/>
    <property type="match status" value="1"/>
</dbReference>
<dbReference type="AlphaFoldDB" id="A0A7Y2EBV4"/>
<dbReference type="InterPro" id="IPR044149">
    <property type="entry name" value="Nitrilases_CHs"/>
</dbReference>
<evidence type="ECO:0000256" key="2">
    <source>
        <dbReference type="PROSITE-ProRule" id="PRU10139"/>
    </source>
</evidence>
<dbReference type="InterPro" id="IPR000132">
    <property type="entry name" value="Nitrilase/CN_hydratase_CS"/>
</dbReference>
<dbReference type="PROSITE" id="PS00921">
    <property type="entry name" value="NITRIL_CHT_2"/>
    <property type="match status" value="1"/>
</dbReference>